<feature type="domain" description="HTH araC/xylS-type" evidence="4">
    <location>
        <begin position="224"/>
        <end position="323"/>
    </location>
</feature>
<keyword evidence="6" id="KW-1185">Reference proteome</keyword>
<evidence type="ECO:0000256" key="1">
    <source>
        <dbReference type="ARBA" id="ARBA00023015"/>
    </source>
</evidence>
<dbReference type="RefSeq" id="WP_248343314.1">
    <property type="nucleotide sequence ID" value="NZ_AP025592.1"/>
</dbReference>
<keyword evidence="1" id="KW-0805">Transcription regulation</keyword>
<dbReference type="InterPro" id="IPR018060">
    <property type="entry name" value="HTH_AraC"/>
</dbReference>
<dbReference type="InterPro" id="IPR009057">
    <property type="entry name" value="Homeodomain-like_sf"/>
</dbReference>
<reference evidence="6" key="1">
    <citation type="journal article" date="2022" name="Int. J. Syst. Evol. Microbiol.">
        <title>Anaeromyxobacter oryzae sp. nov., Anaeromyxobacter diazotrophicus sp. nov. and Anaeromyxobacter paludicola sp. nov., isolated from paddy soils.</title>
        <authorList>
            <person name="Itoh H."/>
            <person name="Xu Z."/>
            <person name="Mise K."/>
            <person name="Masuda Y."/>
            <person name="Ushijima N."/>
            <person name="Hayakawa C."/>
            <person name="Shiratori Y."/>
            <person name="Senoo K."/>
        </authorList>
    </citation>
    <scope>NUCLEOTIDE SEQUENCE [LARGE SCALE GENOMIC DNA]</scope>
    <source>
        <strain evidence="6">Red630</strain>
    </source>
</reference>
<dbReference type="InterPro" id="IPR032687">
    <property type="entry name" value="AraC-type_N"/>
</dbReference>
<dbReference type="PANTHER" id="PTHR47894">
    <property type="entry name" value="HTH-TYPE TRANSCRIPTIONAL REGULATOR GADX"/>
    <property type="match status" value="1"/>
</dbReference>
<dbReference type="PROSITE" id="PS01124">
    <property type="entry name" value="HTH_ARAC_FAMILY_2"/>
    <property type="match status" value="1"/>
</dbReference>
<protein>
    <submittedName>
        <fullName evidence="5">AraC family transcriptional regulator</fullName>
    </submittedName>
</protein>
<dbReference type="Gene3D" id="1.10.10.60">
    <property type="entry name" value="Homeodomain-like"/>
    <property type="match status" value="1"/>
</dbReference>
<dbReference type="Pfam" id="PF12833">
    <property type="entry name" value="HTH_18"/>
    <property type="match status" value="1"/>
</dbReference>
<gene>
    <name evidence="5" type="ORF">AMPC_38810</name>
</gene>
<evidence type="ECO:0000259" key="4">
    <source>
        <dbReference type="PROSITE" id="PS01124"/>
    </source>
</evidence>
<dbReference type="EMBL" id="AP025592">
    <property type="protein sequence ID" value="BDG10768.1"/>
    <property type="molecule type" value="Genomic_DNA"/>
</dbReference>
<evidence type="ECO:0000313" key="5">
    <source>
        <dbReference type="EMBL" id="BDG10768.1"/>
    </source>
</evidence>
<dbReference type="SMART" id="SM00342">
    <property type="entry name" value="HTH_ARAC"/>
    <property type="match status" value="1"/>
</dbReference>
<organism evidence="5 6">
    <name type="scientific">Anaeromyxobacter paludicola</name>
    <dbReference type="NCBI Taxonomy" id="2918171"/>
    <lineage>
        <taxon>Bacteria</taxon>
        <taxon>Pseudomonadati</taxon>
        <taxon>Myxococcota</taxon>
        <taxon>Myxococcia</taxon>
        <taxon>Myxococcales</taxon>
        <taxon>Cystobacterineae</taxon>
        <taxon>Anaeromyxobacteraceae</taxon>
        <taxon>Anaeromyxobacter</taxon>
    </lineage>
</organism>
<evidence type="ECO:0000256" key="2">
    <source>
        <dbReference type="ARBA" id="ARBA00023125"/>
    </source>
</evidence>
<dbReference type="PANTHER" id="PTHR47894:SF1">
    <property type="entry name" value="HTH-TYPE TRANSCRIPTIONAL REGULATOR VQSM"/>
    <property type="match status" value="1"/>
</dbReference>
<name>A0ABM7XFV4_9BACT</name>
<evidence type="ECO:0000313" key="6">
    <source>
        <dbReference type="Proteomes" id="UP001162734"/>
    </source>
</evidence>
<dbReference type="Pfam" id="PF12625">
    <property type="entry name" value="Arabinose_bd"/>
    <property type="match status" value="1"/>
</dbReference>
<evidence type="ECO:0000256" key="3">
    <source>
        <dbReference type="ARBA" id="ARBA00023163"/>
    </source>
</evidence>
<dbReference type="SUPFAM" id="SSF46689">
    <property type="entry name" value="Homeodomain-like"/>
    <property type="match status" value="1"/>
</dbReference>
<keyword evidence="3" id="KW-0804">Transcription</keyword>
<keyword evidence="2" id="KW-0238">DNA-binding</keyword>
<accession>A0ABM7XFV4</accession>
<dbReference type="Proteomes" id="UP001162734">
    <property type="component" value="Chromosome"/>
</dbReference>
<proteinExistence type="predicted"/>
<sequence length="327" mass="35621">MSAPDTFAISPRVFARAGIPSLERLCERAGVAPSAAFRTDEFFRLWAAAEDLIGDPAAGLRLGAEGLARGYGVGSTVALHAPDLRGAVAALARYKRLTCPERVELELEGDDAIVRYRWLQATREVPRLLVDTTTAALRELASRGTAGRVQPVRLELARRPRDRALLQRHFGCPVVFAAPHDALVFERGALDVPFVTADGGAFARIVAGLERRLRSGEGFPALVGEVRVAIARQLSEGRRASLAGVARRLAASARTLQRRLEGSGTSFHEQLATVRRTTATRLLANTELDPVAISMLLGFVEPNSFARAFRAWERTTPLRWRAQQGRA</sequence>